<evidence type="ECO:0000313" key="3">
    <source>
        <dbReference type="EMBL" id="MBA0800524.1"/>
    </source>
</evidence>
<feature type="domain" description="DUF4283" evidence="2">
    <location>
        <begin position="2"/>
        <end position="65"/>
    </location>
</feature>
<keyword evidence="4" id="KW-1185">Reference proteome</keyword>
<dbReference type="InterPro" id="IPR025558">
    <property type="entry name" value="DUF4283"/>
</dbReference>
<feature type="compositionally biased region" description="Basic and acidic residues" evidence="1">
    <location>
        <begin position="187"/>
        <end position="196"/>
    </location>
</feature>
<protein>
    <recommendedName>
        <fullName evidence="2">DUF4283 domain-containing protein</fullName>
    </recommendedName>
</protein>
<proteinExistence type="predicted"/>
<dbReference type="Pfam" id="PF14111">
    <property type="entry name" value="DUF4283"/>
    <property type="match status" value="1"/>
</dbReference>
<evidence type="ECO:0000313" key="4">
    <source>
        <dbReference type="Proteomes" id="UP000593560"/>
    </source>
</evidence>
<accession>A0A7J9GTV8</accession>
<organism evidence="3 4">
    <name type="scientific">Gossypium harknessii</name>
    <dbReference type="NCBI Taxonomy" id="34285"/>
    <lineage>
        <taxon>Eukaryota</taxon>
        <taxon>Viridiplantae</taxon>
        <taxon>Streptophyta</taxon>
        <taxon>Embryophyta</taxon>
        <taxon>Tracheophyta</taxon>
        <taxon>Spermatophyta</taxon>
        <taxon>Magnoliopsida</taxon>
        <taxon>eudicotyledons</taxon>
        <taxon>Gunneridae</taxon>
        <taxon>Pentapetalae</taxon>
        <taxon>rosids</taxon>
        <taxon>malvids</taxon>
        <taxon>Malvales</taxon>
        <taxon>Malvaceae</taxon>
        <taxon>Malvoideae</taxon>
        <taxon>Gossypium</taxon>
    </lineage>
</organism>
<reference evidence="3 4" key="1">
    <citation type="journal article" date="2019" name="Genome Biol. Evol.">
        <title>Insights into the evolution of the New World diploid cottons (Gossypium, subgenus Houzingenia) based on genome sequencing.</title>
        <authorList>
            <person name="Grover C.E."/>
            <person name="Arick M.A. 2nd"/>
            <person name="Thrash A."/>
            <person name="Conover J.L."/>
            <person name="Sanders W.S."/>
            <person name="Peterson D.G."/>
            <person name="Frelichowski J.E."/>
            <person name="Scheffler J.A."/>
            <person name="Scheffler B.E."/>
            <person name="Wendel J.F."/>
        </authorList>
    </citation>
    <scope>NUCLEOTIDE SEQUENCE [LARGE SCALE GENOMIC DNA]</scope>
    <source>
        <strain evidence="3">0</strain>
        <tissue evidence="3">Leaf</tissue>
    </source>
</reference>
<dbReference type="EMBL" id="JABFAD010000006">
    <property type="protein sequence ID" value="MBA0800524.1"/>
    <property type="molecule type" value="Genomic_DNA"/>
</dbReference>
<sequence>MSGEKINKEAMYRVLKSLWFTKETVNFVALNEGVILVKFGNINDRTRILNLTLWLFDQFLFVMLPFVKGQEMDDYAFNFTPFWIRIYNILFEPFRQVVHLVGNEGTETVCAIKIEILENKINSNEENNGNKVGNEVKNNITILKGKEKVRVGEDYSESCSHMEKCPIRSARDRGGEMKCKRKRTKGSNRENNEESPNRIVQRKLIGRISPCKTVVDDQPRQEMPGCLAMNSKGQHRGLVLMWKEGVDVAIQNYSSHHINSLVKIEGHNKFRFIGFYGHADPNLRNRS</sequence>
<evidence type="ECO:0000259" key="2">
    <source>
        <dbReference type="Pfam" id="PF14111"/>
    </source>
</evidence>
<dbReference type="OrthoDB" id="994464at2759"/>
<dbReference type="AlphaFoldDB" id="A0A7J9GTV8"/>
<name>A0A7J9GTV8_9ROSI</name>
<comment type="caution">
    <text evidence="3">The sequence shown here is derived from an EMBL/GenBank/DDBJ whole genome shotgun (WGS) entry which is preliminary data.</text>
</comment>
<gene>
    <name evidence="3" type="ORF">Gohar_010950</name>
</gene>
<feature type="region of interest" description="Disordered" evidence="1">
    <location>
        <begin position="173"/>
        <end position="196"/>
    </location>
</feature>
<dbReference type="Proteomes" id="UP000593560">
    <property type="component" value="Unassembled WGS sequence"/>
</dbReference>
<evidence type="ECO:0000256" key="1">
    <source>
        <dbReference type="SAM" id="MobiDB-lite"/>
    </source>
</evidence>